<accession>A0AAD0RGV5</accession>
<protein>
    <submittedName>
        <fullName evidence="2">Alkaline phosphatase family protein</fullName>
    </submittedName>
</protein>
<dbReference type="InterPro" id="IPR018946">
    <property type="entry name" value="PhoD-like_MPP"/>
</dbReference>
<evidence type="ECO:0000313" key="2">
    <source>
        <dbReference type="EMBL" id="AXR02475.1"/>
    </source>
</evidence>
<dbReference type="PANTHER" id="PTHR43606:SF2">
    <property type="entry name" value="ALKALINE PHOSPHATASE FAMILY PROTEIN (AFU_ORTHOLOGUE AFUA_5G03860)"/>
    <property type="match status" value="1"/>
</dbReference>
<dbReference type="InterPro" id="IPR052900">
    <property type="entry name" value="Phospholipid_Metab_Enz"/>
</dbReference>
<feature type="domain" description="PhoD-like phosphatase metallophosphatase" evidence="1">
    <location>
        <begin position="154"/>
        <end position="378"/>
    </location>
</feature>
<dbReference type="InterPro" id="IPR029052">
    <property type="entry name" value="Metallo-depent_PP-like"/>
</dbReference>
<dbReference type="Pfam" id="PF09423">
    <property type="entry name" value="PhoD"/>
    <property type="match status" value="1"/>
</dbReference>
<dbReference type="Gene3D" id="3.60.21.70">
    <property type="entry name" value="PhoD-like phosphatase"/>
    <property type="match status" value="1"/>
</dbReference>
<sequence length="460" mass="52775">MDVQRLTVGPIVGYTSGDQVRIFGRAELSIADHRPRKAHGVIRYKKRSNAKYSSPVYFKMNPNFDLTGVIVIPNLDSNTKYEYQVGWFFSDLDTNEINVKKILNWQNIESHQFKTASTNNTAKRNIVFGSCRYALRLFGGMWWDDRGDRTFRSILAQIDEGKEVDQVIMCGDQIYADDLNFVGADTCVDEFNSRYRVALNTPYIRKLMSCTPTYMILDDHEIEDNWPSSANKKDWVTKFPAAIHAYTTYQASHSPLFSLKNNRITGTPTHLWYSYQDGCCDFFICDTRTERDISHTNKEIIGPRQMTELLSWLNNGNGQVKVIVTSVPPYESESEDKWHGFINQRDEIFECIKSQQIPKVLFLSGDVHACMASQVKINNDIKVTSIVSSAFFWPYPHPNRKGFKLSGVLDTTTANEYKVENASDVYPEDAFTRLCISTDKVKVEFYSRKGKKLGSTSYQF</sequence>
<dbReference type="Proteomes" id="UP000258102">
    <property type="component" value="Chromosome 1"/>
</dbReference>
<dbReference type="AlphaFoldDB" id="A0AAD0RGV5"/>
<dbReference type="PANTHER" id="PTHR43606">
    <property type="entry name" value="PHOSPHATASE, PUTATIVE (AFU_ORTHOLOGUE AFUA_6G08710)-RELATED"/>
    <property type="match status" value="1"/>
</dbReference>
<organism evidence="2 3">
    <name type="scientific">Pseudoalteromonas piscicida</name>
    <dbReference type="NCBI Taxonomy" id="43662"/>
    <lineage>
        <taxon>Bacteria</taxon>
        <taxon>Pseudomonadati</taxon>
        <taxon>Pseudomonadota</taxon>
        <taxon>Gammaproteobacteria</taxon>
        <taxon>Alteromonadales</taxon>
        <taxon>Pseudoalteromonadaceae</taxon>
        <taxon>Pseudoalteromonas</taxon>
    </lineage>
</organism>
<evidence type="ECO:0000259" key="1">
    <source>
        <dbReference type="Pfam" id="PF09423"/>
    </source>
</evidence>
<dbReference type="CDD" id="cd07389">
    <property type="entry name" value="MPP_PhoD"/>
    <property type="match status" value="1"/>
</dbReference>
<dbReference type="EMBL" id="CP031761">
    <property type="protein sequence ID" value="AXR02475.1"/>
    <property type="molecule type" value="Genomic_DNA"/>
</dbReference>
<dbReference type="SUPFAM" id="SSF56300">
    <property type="entry name" value="Metallo-dependent phosphatases"/>
    <property type="match status" value="1"/>
</dbReference>
<name>A0AAD0RGV5_PSEO7</name>
<dbReference type="RefSeq" id="WP_088530471.1">
    <property type="nucleotide sequence ID" value="NZ_CP021646.1"/>
</dbReference>
<reference evidence="2 3" key="1">
    <citation type="submission" date="2018-08" db="EMBL/GenBank/DDBJ databases">
        <title>Whole Genome Sequences of Two Pseudoalteromonas piscicida Strains, DE1-A and DE2-A, which Exhibit Strong Antibacterial Activity against Vibrio vulnificus.</title>
        <authorList>
            <person name="Richards G.P."/>
            <person name="Needleman D.S."/>
            <person name="Watson M.A."/>
            <person name="Polson S.W."/>
        </authorList>
    </citation>
    <scope>NUCLEOTIDE SEQUENCE [LARGE SCALE GENOMIC DNA]</scope>
    <source>
        <strain evidence="2 3">DE2-A</strain>
    </source>
</reference>
<dbReference type="InterPro" id="IPR038607">
    <property type="entry name" value="PhoD-like_sf"/>
</dbReference>
<proteinExistence type="predicted"/>
<evidence type="ECO:0000313" key="3">
    <source>
        <dbReference type="Proteomes" id="UP000258102"/>
    </source>
</evidence>
<gene>
    <name evidence="2" type="ORF">D0511_10650</name>
</gene>
<dbReference type="KEGG" id="ppis:B1L02_07115"/>